<keyword evidence="2" id="KW-1133">Transmembrane helix</keyword>
<keyword evidence="3" id="KW-0732">Signal</keyword>
<dbReference type="AlphaFoldDB" id="A0A2C9KN72"/>
<keyword evidence="2" id="KW-0472">Membrane</keyword>
<gene>
    <name evidence="4" type="primary">106071924</name>
</gene>
<feature type="chain" id="PRO_5013174893" evidence="3">
    <location>
        <begin position="17"/>
        <end position="526"/>
    </location>
</feature>
<evidence type="ECO:0000256" key="3">
    <source>
        <dbReference type="SAM" id="SignalP"/>
    </source>
</evidence>
<feature type="region of interest" description="Disordered" evidence="1">
    <location>
        <begin position="150"/>
        <end position="186"/>
    </location>
</feature>
<feature type="compositionally biased region" description="Basic residues" evidence="1">
    <location>
        <begin position="472"/>
        <end position="481"/>
    </location>
</feature>
<evidence type="ECO:0000313" key="5">
    <source>
        <dbReference type="Proteomes" id="UP000076420"/>
    </source>
</evidence>
<feature type="compositionally biased region" description="Low complexity" evidence="1">
    <location>
        <begin position="273"/>
        <end position="286"/>
    </location>
</feature>
<name>A0A2C9KN72_BIOGL</name>
<dbReference type="EnsemblMetazoa" id="BGLB021566-RA">
    <property type="protein sequence ID" value="BGLB021566-PA"/>
    <property type="gene ID" value="BGLB021566"/>
</dbReference>
<reference evidence="4" key="1">
    <citation type="submission" date="2020-05" db="UniProtKB">
        <authorList>
            <consortium name="EnsemblMetazoa"/>
        </authorList>
    </citation>
    <scope>IDENTIFICATION</scope>
    <source>
        <strain evidence="4">BB02</strain>
    </source>
</reference>
<dbReference type="Proteomes" id="UP000076420">
    <property type="component" value="Unassembled WGS sequence"/>
</dbReference>
<feature type="compositionally biased region" description="Low complexity" evidence="1">
    <location>
        <begin position="492"/>
        <end position="504"/>
    </location>
</feature>
<feature type="compositionally biased region" description="Low complexity" evidence="1">
    <location>
        <begin position="305"/>
        <end position="321"/>
    </location>
</feature>
<feature type="signal peptide" evidence="3">
    <location>
        <begin position="1"/>
        <end position="16"/>
    </location>
</feature>
<dbReference type="KEGG" id="bgt:106071924"/>
<feature type="region of interest" description="Disordered" evidence="1">
    <location>
        <begin position="260"/>
        <end position="335"/>
    </location>
</feature>
<keyword evidence="2" id="KW-0812">Transmembrane</keyword>
<feature type="region of interest" description="Disordered" evidence="1">
    <location>
        <begin position="467"/>
        <end position="520"/>
    </location>
</feature>
<evidence type="ECO:0000256" key="2">
    <source>
        <dbReference type="SAM" id="Phobius"/>
    </source>
</evidence>
<organism evidence="4 5">
    <name type="scientific">Biomphalaria glabrata</name>
    <name type="common">Bloodfluke planorb</name>
    <name type="synonym">Freshwater snail</name>
    <dbReference type="NCBI Taxonomy" id="6526"/>
    <lineage>
        <taxon>Eukaryota</taxon>
        <taxon>Metazoa</taxon>
        <taxon>Spiralia</taxon>
        <taxon>Lophotrochozoa</taxon>
        <taxon>Mollusca</taxon>
        <taxon>Gastropoda</taxon>
        <taxon>Heterobranchia</taxon>
        <taxon>Euthyneura</taxon>
        <taxon>Panpulmonata</taxon>
        <taxon>Hygrophila</taxon>
        <taxon>Lymnaeoidea</taxon>
        <taxon>Planorbidae</taxon>
        <taxon>Biomphalaria</taxon>
    </lineage>
</organism>
<dbReference type="VEuPathDB" id="VectorBase:BGLB021566"/>
<accession>A0A2C9KN72</accession>
<protein>
    <submittedName>
        <fullName evidence="4">Uncharacterized protein</fullName>
    </submittedName>
</protein>
<dbReference type="OrthoDB" id="6106920at2759"/>
<dbReference type="VEuPathDB" id="VectorBase:BGLAX_028897"/>
<evidence type="ECO:0000256" key="1">
    <source>
        <dbReference type="SAM" id="MobiDB-lite"/>
    </source>
</evidence>
<evidence type="ECO:0000313" key="4">
    <source>
        <dbReference type="EnsemblMetazoa" id="BGLB021566-PA"/>
    </source>
</evidence>
<feature type="transmembrane region" description="Helical" evidence="2">
    <location>
        <begin position="403"/>
        <end position="427"/>
    </location>
</feature>
<sequence>MSWSFLLTTCMTLAMTEKLSHKTAVLIVTVVTYAVTTWCQESIATTKAPRQKAQLVKDYDYIDTGVGYGLNKLRDIAAPTNSGLPRSQGSSSKTDSITLGEKYEWLVDRLRSIKHRGSPEMMDELQRLFPELNITKVYNSLSPPLRQNYEQPRKAWRSNTSRLKEEDEMEGHWVNGTLQPGEGPERDDAYYYNGTWYPGVREVEDGHYVNGTWYPAPGEADEGHMVNGTWREEKEEEGKEEENETEELMWWQLHHPKWREGEKEAHHHKSTENEQQQQEKNSNSQNPIFAPVPMNIDSYKNQNLPRRPSSSPQYQRPQSQPFHQHSPNPQPRVQIPLVKDPAAPSFIENKPLQSKMMGNSGPEPLVQMERVPLHSKPNVDTGFKETSLIDTNLHKQYGMSSTMTWGIVIACFIAFTFILAPLGCILYKYRMEKRIKKRTFLKRPEHGSVDEGIMDAMVMSELGETNNSRIKMIGKKPSPRTARHDRSQQPNSRRGSSTSTISSRMRSERRPLTMMELGDGPEILIV</sequence>
<proteinExistence type="predicted"/>